<dbReference type="EMBL" id="JACCCC010000001">
    <property type="protein sequence ID" value="NYE50625.1"/>
    <property type="molecule type" value="Genomic_DNA"/>
</dbReference>
<dbReference type="AlphaFoldDB" id="A0A852U503"/>
<proteinExistence type="predicted"/>
<reference evidence="2 3" key="1">
    <citation type="submission" date="2020-07" db="EMBL/GenBank/DDBJ databases">
        <title>Sequencing the genomes of 1000 actinobacteria strains.</title>
        <authorList>
            <person name="Klenk H.-P."/>
        </authorList>
    </citation>
    <scope>NUCLEOTIDE SEQUENCE [LARGE SCALE GENOMIC DNA]</scope>
    <source>
        <strain evidence="2 3">CXB654</strain>
    </source>
</reference>
<keyword evidence="1" id="KW-1133">Transmembrane helix</keyword>
<dbReference type="RefSeq" id="WP_179646078.1">
    <property type="nucleotide sequence ID" value="NZ_BAAAYY010000044.1"/>
</dbReference>
<evidence type="ECO:0000313" key="2">
    <source>
        <dbReference type="EMBL" id="NYE50625.1"/>
    </source>
</evidence>
<name>A0A852U503_9ACTN</name>
<keyword evidence="1" id="KW-0472">Membrane</keyword>
<evidence type="ECO:0000313" key="3">
    <source>
        <dbReference type="Proteomes" id="UP000589036"/>
    </source>
</evidence>
<sequence length="443" mass="48611">MHRGLLRWIAGHKLLVGAVAVAVVAGLIWWSNGDDDVSGDGDTAVGYRAERMAELRTLWPTAGYQGEDFLGDARRECADPDLCHVLWAEVGKSDTADPDDPVEKLAYVAEYDDSEGAATDFRVRTFRMEGAVEDSPAEERTAFSPDDPLFEIEPIDQDYDQAWLFPADTHGIVELYHDVEAGEVRADKLETTGISNASEMDESDFERTRYRDYDDLHEDRYPALRYERDGETGYIGLDGRDVCVDESGGRCFPSEGAFVSAAPLADLYRMGPHGHGIEGHFMSAVFDPNTAVEAEFTTDNVAGRPARISWGTGDEATATTLWMIYFDDGYPAVISDPQDPEATGYVDAVGDDEEEDTSRVGRLRGISGAAAFGSPAEPDDTPRTLVAFHPSGTPPLVSPEQEVAWRGEGATVYETGDAQRWTDVAFIHRSSEDSPIQTQVVMR</sequence>
<comment type="caution">
    <text evidence="2">The sequence shown here is derived from an EMBL/GenBank/DDBJ whole genome shotgun (WGS) entry which is preliminary data.</text>
</comment>
<organism evidence="2 3">
    <name type="scientific">Spinactinospora alkalitolerans</name>
    <dbReference type="NCBI Taxonomy" id="687207"/>
    <lineage>
        <taxon>Bacteria</taxon>
        <taxon>Bacillati</taxon>
        <taxon>Actinomycetota</taxon>
        <taxon>Actinomycetes</taxon>
        <taxon>Streptosporangiales</taxon>
        <taxon>Nocardiopsidaceae</taxon>
        <taxon>Spinactinospora</taxon>
    </lineage>
</organism>
<dbReference type="Proteomes" id="UP000589036">
    <property type="component" value="Unassembled WGS sequence"/>
</dbReference>
<accession>A0A852U503</accession>
<gene>
    <name evidence="2" type="ORF">HDA32_005745</name>
</gene>
<protein>
    <submittedName>
        <fullName evidence="2">Uncharacterized protein</fullName>
    </submittedName>
</protein>
<feature type="transmembrane region" description="Helical" evidence="1">
    <location>
        <begin position="12"/>
        <end position="30"/>
    </location>
</feature>
<keyword evidence="1" id="KW-0812">Transmembrane</keyword>
<evidence type="ECO:0000256" key="1">
    <source>
        <dbReference type="SAM" id="Phobius"/>
    </source>
</evidence>
<keyword evidence="3" id="KW-1185">Reference proteome</keyword>